<dbReference type="EMBL" id="SGPM01000132">
    <property type="protein sequence ID" value="THH29253.1"/>
    <property type="molecule type" value="Genomic_DNA"/>
</dbReference>
<reference evidence="3 4" key="1">
    <citation type="submission" date="2019-02" db="EMBL/GenBank/DDBJ databases">
        <title>Genome sequencing of the rare red list fungi Antrodiella citrinella (Flaviporus citrinellus).</title>
        <authorList>
            <person name="Buettner E."/>
            <person name="Kellner H."/>
        </authorList>
    </citation>
    <scope>NUCLEOTIDE SEQUENCE [LARGE SCALE GENOMIC DNA]</scope>
    <source>
        <strain evidence="3 4">DSM 108506</strain>
    </source>
</reference>
<feature type="compositionally biased region" description="Low complexity" evidence="2">
    <location>
        <begin position="182"/>
        <end position="200"/>
    </location>
</feature>
<organism evidence="3 4">
    <name type="scientific">Antrodiella citrinella</name>
    <dbReference type="NCBI Taxonomy" id="2447956"/>
    <lineage>
        <taxon>Eukaryota</taxon>
        <taxon>Fungi</taxon>
        <taxon>Dikarya</taxon>
        <taxon>Basidiomycota</taxon>
        <taxon>Agaricomycotina</taxon>
        <taxon>Agaricomycetes</taxon>
        <taxon>Polyporales</taxon>
        <taxon>Steccherinaceae</taxon>
        <taxon>Antrodiella</taxon>
    </lineage>
</organism>
<keyword evidence="1" id="KW-0175">Coiled coil</keyword>
<dbReference type="Proteomes" id="UP000308730">
    <property type="component" value="Unassembled WGS sequence"/>
</dbReference>
<keyword evidence="4" id="KW-1185">Reference proteome</keyword>
<feature type="region of interest" description="Disordered" evidence="2">
    <location>
        <begin position="182"/>
        <end position="203"/>
    </location>
</feature>
<protein>
    <submittedName>
        <fullName evidence="3">Uncharacterized protein</fullName>
    </submittedName>
</protein>
<sequence>MSPPAHQPCLDTLKRCCAHLDEKALGSANVRQYIPQPELNLLMDRLKELKTQYGVLDWTTAFPTVYNKKTVKNYITKATLPGKCRALEKAVERWRKDAEHVRAAADRKYQSAKEERLERFRREHPGQRFNKHLASGGLSPTTSEYSVPRWEARSSTGSTQNLPIEDLLHPAAFPWIVTDVDSSSSSLPSPGLSSRRSTLSEVKKPAPWLTRNVSGNFGDNAVVTETFRVRTISTTH</sequence>
<proteinExistence type="predicted"/>
<name>A0A4V6S1U6_9APHY</name>
<accession>A0A4V6S1U6</accession>
<evidence type="ECO:0000313" key="4">
    <source>
        <dbReference type="Proteomes" id="UP000308730"/>
    </source>
</evidence>
<comment type="caution">
    <text evidence="3">The sequence shown here is derived from an EMBL/GenBank/DDBJ whole genome shotgun (WGS) entry which is preliminary data.</text>
</comment>
<dbReference type="AlphaFoldDB" id="A0A4V6S1U6"/>
<gene>
    <name evidence="3" type="ORF">EUX98_g4918</name>
</gene>
<evidence type="ECO:0000313" key="3">
    <source>
        <dbReference type="EMBL" id="THH29253.1"/>
    </source>
</evidence>
<evidence type="ECO:0000256" key="1">
    <source>
        <dbReference type="SAM" id="Coils"/>
    </source>
</evidence>
<evidence type="ECO:0000256" key="2">
    <source>
        <dbReference type="SAM" id="MobiDB-lite"/>
    </source>
</evidence>
<feature type="coiled-coil region" evidence="1">
    <location>
        <begin position="84"/>
        <end position="115"/>
    </location>
</feature>
<dbReference type="OrthoDB" id="3251128at2759"/>